<reference evidence="3" key="1">
    <citation type="journal article" date="2023" name="Science">
        <title>Elucidation of the pathway for biosynthesis of saponin adjuvants from the soapbark tree.</title>
        <authorList>
            <person name="Reed J."/>
            <person name="Orme A."/>
            <person name="El-Demerdash A."/>
            <person name="Owen C."/>
            <person name="Martin L.B.B."/>
            <person name="Misra R.C."/>
            <person name="Kikuchi S."/>
            <person name="Rejzek M."/>
            <person name="Martin A.C."/>
            <person name="Harkess A."/>
            <person name="Leebens-Mack J."/>
            <person name="Louveau T."/>
            <person name="Stephenson M.J."/>
            <person name="Osbourn A."/>
        </authorList>
    </citation>
    <scope>NUCLEOTIDE SEQUENCE</scope>
    <source>
        <strain evidence="3">S10</strain>
    </source>
</reference>
<dbReference type="PROSITE" id="PS51375">
    <property type="entry name" value="PPR"/>
    <property type="match status" value="3"/>
</dbReference>
<dbReference type="NCBIfam" id="TIGR00756">
    <property type="entry name" value="PPR"/>
    <property type="match status" value="3"/>
</dbReference>
<dbReference type="GO" id="GO:0003723">
    <property type="term" value="F:RNA binding"/>
    <property type="evidence" value="ECO:0007669"/>
    <property type="project" value="InterPro"/>
</dbReference>
<keyword evidence="1" id="KW-0677">Repeat</keyword>
<feature type="repeat" description="PPR" evidence="2">
    <location>
        <begin position="310"/>
        <end position="344"/>
    </location>
</feature>
<dbReference type="KEGG" id="qsa:O6P43_009121"/>
<evidence type="ECO:0000313" key="3">
    <source>
        <dbReference type="EMBL" id="KAJ7971029.1"/>
    </source>
</evidence>
<comment type="caution">
    <text evidence="3">The sequence shown here is derived from an EMBL/GenBank/DDBJ whole genome shotgun (WGS) entry which is preliminary data.</text>
</comment>
<accession>A0AAD7PXK2</accession>
<dbReference type="Pfam" id="PF13812">
    <property type="entry name" value="PPR_3"/>
    <property type="match status" value="1"/>
</dbReference>
<feature type="repeat" description="PPR" evidence="2">
    <location>
        <begin position="206"/>
        <end position="242"/>
    </location>
</feature>
<dbReference type="PANTHER" id="PTHR47926">
    <property type="entry name" value="PENTATRICOPEPTIDE REPEAT-CONTAINING PROTEIN"/>
    <property type="match status" value="1"/>
</dbReference>
<protein>
    <submittedName>
        <fullName evidence="3">Pentatricopeptide repeat-containing protein</fullName>
    </submittedName>
</protein>
<keyword evidence="4" id="KW-1185">Reference proteome</keyword>
<feature type="repeat" description="PPR" evidence="2">
    <location>
        <begin position="410"/>
        <end position="444"/>
    </location>
</feature>
<dbReference type="EMBL" id="JARAOO010000004">
    <property type="protein sequence ID" value="KAJ7971029.1"/>
    <property type="molecule type" value="Genomic_DNA"/>
</dbReference>
<sequence length="461" mass="51927">MNSATDGFRLLVRKINNLFNGPQTSALCTIQGRLSFCDSSNISEKFASFLDNFFDDFSLRKLHARIFVYGFGSNSFLGSKLLNCYAKFGLLAESRWVFDRIINGNLSLWNSILVGYFRAGHYDEVLIRYLNLKERKTGLDGWGITFGLKSCIELGFFEFGRGVHVDAFKFDLKADCFYGSTLIGLYSKHGKIKDACRVFDEITNKDLVVYTSMITGYFQGKDHSAYEAFQVVRSMQKQHLCPSRVTLVSLLQAASQLEAIKECREIHGYSIRKGIGRSDEIFETSLIDMYHKCVDPKMAACIFGIMDARTVGSWNAMIASHLQMGQPFEAFDIFCQMMHENFVPDMVTLANAIFCCADLKYLREGKSSHGYILRIGAQLDIVATTALVDLYSKFNIVRAKEMFDSLGNRDAILYNVMLAGYLHNELSWEAIKTFSKMIEAGIEPNIGSTLNALSAVCNLET</sequence>
<dbReference type="AlphaFoldDB" id="A0AAD7PXK2"/>
<evidence type="ECO:0000256" key="2">
    <source>
        <dbReference type="PROSITE-ProRule" id="PRU00708"/>
    </source>
</evidence>
<dbReference type="InterPro" id="IPR002885">
    <property type="entry name" value="PPR_rpt"/>
</dbReference>
<dbReference type="Proteomes" id="UP001163823">
    <property type="component" value="Chromosome 4"/>
</dbReference>
<dbReference type="GO" id="GO:0009451">
    <property type="term" value="P:RNA modification"/>
    <property type="evidence" value="ECO:0007669"/>
    <property type="project" value="InterPro"/>
</dbReference>
<gene>
    <name evidence="3" type="ORF">O6P43_009121</name>
</gene>
<evidence type="ECO:0000313" key="4">
    <source>
        <dbReference type="Proteomes" id="UP001163823"/>
    </source>
</evidence>
<name>A0AAD7PXK2_QUISA</name>
<dbReference type="Pfam" id="PF01535">
    <property type="entry name" value="PPR"/>
    <property type="match status" value="5"/>
</dbReference>
<dbReference type="InterPro" id="IPR046960">
    <property type="entry name" value="PPR_At4g14850-like_plant"/>
</dbReference>
<organism evidence="3 4">
    <name type="scientific">Quillaja saponaria</name>
    <name type="common">Soap bark tree</name>
    <dbReference type="NCBI Taxonomy" id="32244"/>
    <lineage>
        <taxon>Eukaryota</taxon>
        <taxon>Viridiplantae</taxon>
        <taxon>Streptophyta</taxon>
        <taxon>Embryophyta</taxon>
        <taxon>Tracheophyta</taxon>
        <taxon>Spermatophyta</taxon>
        <taxon>Magnoliopsida</taxon>
        <taxon>eudicotyledons</taxon>
        <taxon>Gunneridae</taxon>
        <taxon>Pentapetalae</taxon>
        <taxon>rosids</taxon>
        <taxon>fabids</taxon>
        <taxon>Fabales</taxon>
        <taxon>Quillajaceae</taxon>
        <taxon>Quillaja</taxon>
    </lineage>
</organism>
<proteinExistence type="predicted"/>
<dbReference type="Gene3D" id="1.25.40.10">
    <property type="entry name" value="Tetratricopeptide repeat domain"/>
    <property type="match status" value="4"/>
</dbReference>
<dbReference type="InterPro" id="IPR011990">
    <property type="entry name" value="TPR-like_helical_dom_sf"/>
</dbReference>
<evidence type="ECO:0000256" key="1">
    <source>
        <dbReference type="ARBA" id="ARBA00022737"/>
    </source>
</evidence>